<gene>
    <name evidence="14" type="primary">hmgA</name>
    <name evidence="14" type="ORF">GCM10007391_05860</name>
</gene>
<dbReference type="GO" id="GO:0005737">
    <property type="term" value="C:cytoplasm"/>
    <property type="evidence" value="ECO:0007669"/>
    <property type="project" value="TreeGrafter"/>
</dbReference>
<dbReference type="EMBL" id="BMXP01000001">
    <property type="protein sequence ID" value="GGW76175.1"/>
    <property type="molecule type" value="Genomic_DNA"/>
</dbReference>
<evidence type="ECO:0000256" key="5">
    <source>
        <dbReference type="ARBA" id="ARBA00022964"/>
    </source>
</evidence>
<evidence type="ECO:0000313" key="15">
    <source>
        <dbReference type="Proteomes" id="UP000631300"/>
    </source>
</evidence>
<feature type="domain" description="Homogentisate 1,2-dioxygenase N-terminal" evidence="13">
    <location>
        <begin position="8"/>
        <end position="277"/>
    </location>
</feature>
<feature type="domain" description="Homogentisate 1,2-dioxygenase C-terminal" evidence="12">
    <location>
        <begin position="278"/>
        <end position="428"/>
    </location>
</feature>
<dbReference type="AlphaFoldDB" id="A0A918JDU1"/>
<organism evidence="14 15">
    <name type="scientific">Alteromonas halophila</name>
    <dbReference type="NCBI Taxonomy" id="516698"/>
    <lineage>
        <taxon>Bacteria</taxon>
        <taxon>Pseudomonadati</taxon>
        <taxon>Pseudomonadota</taxon>
        <taxon>Gammaproteobacteria</taxon>
        <taxon>Alteromonadales</taxon>
        <taxon>Alteromonadaceae</taxon>
        <taxon>Alteromonas/Salinimonas group</taxon>
        <taxon>Alteromonas</taxon>
    </lineage>
</organism>
<evidence type="ECO:0000256" key="10">
    <source>
        <dbReference type="PIRSR" id="PIRSR605708-1"/>
    </source>
</evidence>
<dbReference type="Proteomes" id="UP000631300">
    <property type="component" value="Unassembled WGS sequence"/>
</dbReference>
<comment type="caution">
    <text evidence="14">The sequence shown here is derived from an EMBL/GenBank/DDBJ whole genome shotgun (WGS) entry which is preliminary data.</text>
</comment>
<evidence type="ECO:0000259" key="13">
    <source>
        <dbReference type="Pfam" id="PF20510"/>
    </source>
</evidence>
<feature type="binding site" evidence="11">
    <location>
        <position position="369"/>
    </location>
    <ligand>
        <name>homogentisate</name>
        <dbReference type="ChEBI" id="CHEBI:16169"/>
    </ligand>
</feature>
<keyword evidence="7 11" id="KW-0408">Iron</keyword>
<evidence type="ECO:0000256" key="6">
    <source>
        <dbReference type="ARBA" id="ARBA00023002"/>
    </source>
</evidence>
<dbReference type="Pfam" id="PF04209">
    <property type="entry name" value="HgmA_C"/>
    <property type="match status" value="1"/>
</dbReference>
<feature type="binding site" evidence="11">
    <location>
        <position position="339"/>
    </location>
    <ligand>
        <name>Fe cation</name>
        <dbReference type="ChEBI" id="CHEBI:24875"/>
    </ligand>
</feature>
<keyword evidence="5" id="KW-0223">Dioxygenase</keyword>
<dbReference type="GO" id="GO:0006572">
    <property type="term" value="P:L-tyrosine catabolic process"/>
    <property type="evidence" value="ECO:0007669"/>
    <property type="project" value="UniProtKB-UniRule"/>
</dbReference>
<dbReference type="CDD" id="cd07000">
    <property type="entry name" value="cupin_HGO_N"/>
    <property type="match status" value="1"/>
</dbReference>
<dbReference type="InterPro" id="IPR011051">
    <property type="entry name" value="RmlC_Cupin_sf"/>
</dbReference>
<dbReference type="InterPro" id="IPR046451">
    <property type="entry name" value="HgmA_C"/>
</dbReference>
<sequence>MVQQNELTYLTGFNNEHETEALEGALPVGQFNPQRCPYNLYCEQFSTTAFTAPRASNRRSWTYRLRPSIAMGDFTPMDKGHLLTAPLTDTPCPPNVMRWDPIAMPEQKTDFIDGLVTMAANGDARMQQGIGIHVYRANSPMEKRFFYSSDGEMLFVPQQGSLLAKTEFGHLSVSPGEILVIPRGVKFSVTPTDGPIRGYICENYGTPLQLPERGPVGANGYANDRDFQYPVAAFEDIDDDMQLINKFCGELYQATLDHSPLDVVAWTGNSAPYKYDLSRFNVINSVSFDHPDPSIFTVLTSPSETEGVANVDFVIFPPRWMVAENTFRPPWYHRNIMSEFMGLIEGTYDAKEAGFVPGGMSLHNSMTPHGPEAAVFEKASAAELEPQKYENTMAFMFESRYVIAPTRYAQNSSHRQHDYLDCWQGLKKYYDGTR</sequence>
<dbReference type="InterPro" id="IPR046452">
    <property type="entry name" value="HgmA_N"/>
</dbReference>
<dbReference type="Pfam" id="PF20510">
    <property type="entry name" value="HgmA_N"/>
    <property type="match status" value="1"/>
</dbReference>
<keyword evidence="4" id="KW-0828">Tyrosine catabolism</keyword>
<keyword evidence="8" id="KW-0585">Phenylalanine catabolism</keyword>
<reference evidence="14" key="2">
    <citation type="submission" date="2020-09" db="EMBL/GenBank/DDBJ databases">
        <authorList>
            <person name="Sun Q."/>
            <person name="Kim S."/>
        </authorList>
    </citation>
    <scope>NUCLEOTIDE SEQUENCE</scope>
    <source>
        <strain evidence="14">KCTC 22164</strain>
    </source>
</reference>
<feature type="binding site" evidence="11">
    <location>
        <position position="369"/>
    </location>
    <ligand>
        <name>Fe cation</name>
        <dbReference type="ChEBI" id="CHEBI:24875"/>
    </ligand>
</feature>
<dbReference type="PANTHER" id="PTHR11056">
    <property type="entry name" value="HOMOGENTISATE 1,2-DIOXYGENASE"/>
    <property type="match status" value="1"/>
</dbReference>
<reference evidence="14" key="1">
    <citation type="journal article" date="2014" name="Int. J. Syst. Evol. Microbiol.">
        <title>Complete genome sequence of Corynebacterium casei LMG S-19264T (=DSM 44701T), isolated from a smear-ripened cheese.</title>
        <authorList>
            <consortium name="US DOE Joint Genome Institute (JGI-PGF)"/>
            <person name="Walter F."/>
            <person name="Albersmeier A."/>
            <person name="Kalinowski J."/>
            <person name="Ruckert C."/>
        </authorList>
    </citation>
    <scope>NUCLEOTIDE SEQUENCE</scope>
    <source>
        <strain evidence="14">KCTC 22164</strain>
    </source>
</reference>
<evidence type="ECO:0000259" key="12">
    <source>
        <dbReference type="Pfam" id="PF04209"/>
    </source>
</evidence>
<dbReference type="PANTHER" id="PTHR11056:SF0">
    <property type="entry name" value="HOMOGENTISATE 1,2-DIOXYGENASE"/>
    <property type="match status" value="1"/>
</dbReference>
<accession>A0A918JDU1</accession>
<comment type="cofactor">
    <cofactor evidence="1 11">
        <name>Fe cation</name>
        <dbReference type="ChEBI" id="CHEBI:24875"/>
    </cofactor>
</comment>
<dbReference type="Gene3D" id="2.60.120.10">
    <property type="entry name" value="Jelly Rolls"/>
    <property type="match status" value="1"/>
</dbReference>
<dbReference type="EC" id="1.13.11.5" evidence="9"/>
<keyword evidence="3 11" id="KW-0479">Metal-binding</keyword>
<dbReference type="GO" id="GO:0046872">
    <property type="term" value="F:metal ion binding"/>
    <property type="evidence" value="ECO:0007669"/>
    <property type="project" value="UniProtKB-KW"/>
</dbReference>
<comment type="similarity">
    <text evidence="2">Belongs to the homogentisate dioxygenase family.</text>
</comment>
<evidence type="ECO:0000256" key="8">
    <source>
        <dbReference type="ARBA" id="ARBA00023232"/>
    </source>
</evidence>
<evidence type="ECO:0000256" key="11">
    <source>
        <dbReference type="PIRSR" id="PIRSR605708-2"/>
    </source>
</evidence>
<dbReference type="SUPFAM" id="SSF51182">
    <property type="entry name" value="RmlC-like cupins"/>
    <property type="match status" value="1"/>
</dbReference>
<evidence type="ECO:0000256" key="2">
    <source>
        <dbReference type="ARBA" id="ARBA00007757"/>
    </source>
</evidence>
<feature type="binding site" evidence="11">
    <location>
        <position position="348"/>
    </location>
    <ligand>
        <name>homogentisate</name>
        <dbReference type="ChEBI" id="CHEBI:16169"/>
    </ligand>
</feature>
<evidence type="ECO:0000256" key="7">
    <source>
        <dbReference type="ARBA" id="ARBA00023004"/>
    </source>
</evidence>
<evidence type="ECO:0000256" key="4">
    <source>
        <dbReference type="ARBA" id="ARBA00022878"/>
    </source>
</evidence>
<keyword evidence="15" id="KW-1185">Reference proteome</keyword>
<dbReference type="InterPro" id="IPR014710">
    <property type="entry name" value="RmlC-like_jellyroll"/>
</dbReference>
<dbReference type="RefSeq" id="WP_189403579.1">
    <property type="nucleotide sequence ID" value="NZ_BMXP01000001.1"/>
</dbReference>
<dbReference type="FunFam" id="2.60.120.10:FF:000034">
    <property type="entry name" value="Homogentisate 1,2-dioxygenase"/>
    <property type="match status" value="1"/>
</dbReference>
<dbReference type="NCBIfam" id="TIGR01015">
    <property type="entry name" value="hmgA"/>
    <property type="match status" value="1"/>
</dbReference>
<name>A0A918JDU1_9ALTE</name>
<protein>
    <recommendedName>
        <fullName evidence="9">Homogentisate 1,2-dioxygenase</fullName>
        <ecNumber evidence="9">1.13.11.5</ecNumber>
    </recommendedName>
</protein>
<evidence type="ECO:0000256" key="9">
    <source>
        <dbReference type="NCBIfam" id="TIGR01015"/>
    </source>
</evidence>
<dbReference type="GO" id="GO:0006559">
    <property type="term" value="P:L-phenylalanine catabolic process"/>
    <property type="evidence" value="ECO:0007669"/>
    <property type="project" value="UniProtKB-UniRule"/>
</dbReference>
<evidence type="ECO:0000313" key="14">
    <source>
        <dbReference type="EMBL" id="GGW76175.1"/>
    </source>
</evidence>
<dbReference type="InterPro" id="IPR005708">
    <property type="entry name" value="Homogentis_dOase"/>
</dbReference>
<feature type="binding site" evidence="11">
    <location>
        <position position="333"/>
    </location>
    <ligand>
        <name>Fe cation</name>
        <dbReference type="ChEBI" id="CHEBI:24875"/>
    </ligand>
</feature>
<proteinExistence type="inferred from homology"/>
<evidence type="ECO:0000256" key="1">
    <source>
        <dbReference type="ARBA" id="ARBA00001962"/>
    </source>
</evidence>
<evidence type="ECO:0000256" key="3">
    <source>
        <dbReference type="ARBA" id="ARBA00022723"/>
    </source>
</evidence>
<feature type="active site" description="Proton acceptor" evidence="10">
    <location>
        <position position="290"/>
    </location>
</feature>
<keyword evidence="6" id="KW-0560">Oxidoreductase</keyword>
<dbReference type="GO" id="GO:0004411">
    <property type="term" value="F:homogentisate 1,2-dioxygenase activity"/>
    <property type="evidence" value="ECO:0007669"/>
    <property type="project" value="UniProtKB-UniRule"/>
</dbReference>